<dbReference type="AlphaFoldDB" id="A0A6J5J4V6"/>
<name>A0A6J5J4V6_9BURK</name>
<evidence type="ECO:0000313" key="2">
    <source>
        <dbReference type="EMBL" id="CAB3966618.1"/>
    </source>
</evidence>
<sequence>MRFRYRPRHQPTFHMTARDENRTGPADPGPLDAMSRFRVTYDGPALETGRMTA</sequence>
<feature type="compositionally biased region" description="Basic residues" evidence="1">
    <location>
        <begin position="1"/>
        <end position="11"/>
    </location>
</feature>
<dbReference type="EMBL" id="CABWIL020000014">
    <property type="protein sequence ID" value="CAB3966618.1"/>
    <property type="molecule type" value="Genomic_DNA"/>
</dbReference>
<protein>
    <submittedName>
        <fullName evidence="2">Uncharacterized protein</fullName>
    </submittedName>
</protein>
<gene>
    <name evidence="2" type="ORF">BLA3211_04020</name>
</gene>
<evidence type="ECO:0000313" key="3">
    <source>
        <dbReference type="Proteomes" id="UP000494301"/>
    </source>
</evidence>
<accession>A0A6J5J4V6</accession>
<evidence type="ECO:0000256" key="1">
    <source>
        <dbReference type="SAM" id="MobiDB-lite"/>
    </source>
</evidence>
<feature type="region of interest" description="Disordered" evidence="1">
    <location>
        <begin position="1"/>
        <end position="38"/>
    </location>
</feature>
<dbReference type="Proteomes" id="UP000494301">
    <property type="component" value="Unassembled WGS sequence"/>
</dbReference>
<organism evidence="2 3">
    <name type="scientific">Burkholderia aenigmatica</name>
    <dbReference type="NCBI Taxonomy" id="2015348"/>
    <lineage>
        <taxon>Bacteria</taxon>
        <taxon>Pseudomonadati</taxon>
        <taxon>Pseudomonadota</taxon>
        <taxon>Betaproteobacteria</taxon>
        <taxon>Burkholderiales</taxon>
        <taxon>Burkholderiaceae</taxon>
        <taxon>Burkholderia</taxon>
        <taxon>Burkholderia cepacia complex</taxon>
    </lineage>
</organism>
<reference evidence="2 3" key="1">
    <citation type="submission" date="2020-04" db="EMBL/GenBank/DDBJ databases">
        <authorList>
            <person name="Depoorter E."/>
        </authorList>
    </citation>
    <scope>NUCLEOTIDE SEQUENCE [LARGE SCALE GENOMIC DNA]</scope>
    <source>
        <strain evidence="2 3">BCC0217</strain>
    </source>
</reference>
<proteinExistence type="predicted"/>